<sequence>MSLTDLHPSRRAFVGGGAAAVLAPSLGIAPLPVHAAAPLQGTQVAAWYRFRIGEFEATVVSDGPLPLGDPSTYFLGSSKDDLARLLTDNFLPGSLTIEQNALVLNTGRQLILFDTGTGLGSAFGPNTGRLLANLMAAGIDPAQIDAIILTHAHPDHCWAIMGEVGKPNFPNAQVHLSKADFDFWTDEGKLSAGGPIKDFVAGTRKHLLPVRDRLAFVADGREVVPGVVALSAPGHTVGHTTYVITSDDRSLLVTGDVAHHPVLLLQKPQLQFAFDTDPKQAVETRLRILDMAAKDRLPVLSYHFPFPGLGHVAKAGEGYVFHPAPLQMVL</sequence>
<organism evidence="6 7">
    <name type="scientific">Chelatococcus albus</name>
    <dbReference type="NCBI Taxonomy" id="3047466"/>
    <lineage>
        <taxon>Bacteria</taxon>
        <taxon>Pseudomonadati</taxon>
        <taxon>Pseudomonadota</taxon>
        <taxon>Alphaproteobacteria</taxon>
        <taxon>Hyphomicrobiales</taxon>
        <taxon>Chelatococcaceae</taxon>
        <taxon>Chelatococcus</taxon>
    </lineage>
</organism>
<dbReference type="InterPro" id="IPR051013">
    <property type="entry name" value="MBL_superfamily_lactonases"/>
</dbReference>
<protein>
    <submittedName>
        <fullName evidence="6">MBL fold metallo-hydrolase</fullName>
    </submittedName>
</protein>
<dbReference type="Proteomes" id="UP001321492">
    <property type="component" value="Unassembled WGS sequence"/>
</dbReference>
<gene>
    <name evidence="6" type="ORF">QNA08_06300</name>
</gene>
<keyword evidence="3" id="KW-0378">Hydrolase</keyword>
<reference evidence="6 7" key="1">
    <citation type="submission" date="2023-05" db="EMBL/GenBank/DDBJ databases">
        <title>Chelatococcus sp. nov., a moderately thermophilic bacterium isolated from hot spring microbial mat.</title>
        <authorList>
            <person name="Hu C.-J."/>
            <person name="Li W.-J."/>
        </authorList>
    </citation>
    <scope>NUCLEOTIDE SEQUENCE [LARGE SCALE GENOMIC DNA]</scope>
    <source>
        <strain evidence="6 7">SYSU G07232</strain>
    </source>
</reference>
<comment type="similarity">
    <text evidence="1">Belongs to the metallo-beta-lactamase superfamily.</text>
</comment>
<evidence type="ECO:0000256" key="4">
    <source>
        <dbReference type="ARBA" id="ARBA00022833"/>
    </source>
</evidence>
<evidence type="ECO:0000256" key="3">
    <source>
        <dbReference type="ARBA" id="ARBA00022801"/>
    </source>
</evidence>
<dbReference type="SUPFAM" id="SSF56281">
    <property type="entry name" value="Metallo-hydrolase/oxidoreductase"/>
    <property type="match status" value="1"/>
</dbReference>
<dbReference type="CDD" id="cd07720">
    <property type="entry name" value="OPHC2-like_MBL-fold"/>
    <property type="match status" value="1"/>
</dbReference>
<evidence type="ECO:0000256" key="2">
    <source>
        <dbReference type="ARBA" id="ARBA00022723"/>
    </source>
</evidence>
<dbReference type="EMBL" id="JASJEV010000003">
    <property type="protein sequence ID" value="MDJ1157841.1"/>
    <property type="molecule type" value="Genomic_DNA"/>
</dbReference>
<name>A0ABT7AGS0_9HYPH</name>
<dbReference type="InterPro" id="IPR036866">
    <property type="entry name" value="RibonucZ/Hydroxyglut_hydro"/>
</dbReference>
<evidence type="ECO:0000259" key="5">
    <source>
        <dbReference type="SMART" id="SM00849"/>
    </source>
</evidence>
<dbReference type="SMART" id="SM00849">
    <property type="entry name" value="Lactamase_B"/>
    <property type="match status" value="1"/>
</dbReference>
<accession>A0ABT7AGS0</accession>
<feature type="domain" description="Metallo-beta-lactamase" evidence="5">
    <location>
        <begin position="98"/>
        <end position="303"/>
    </location>
</feature>
<evidence type="ECO:0000313" key="7">
    <source>
        <dbReference type="Proteomes" id="UP001321492"/>
    </source>
</evidence>
<keyword evidence="4" id="KW-0862">Zinc</keyword>
<dbReference type="PANTHER" id="PTHR42978:SF6">
    <property type="entry name" value="QUORUM-QUENCHING LACTONASE YTNP-RELATED"/>
    <property type="match status" value="1"/>
</dbReference>
<dbReference type="PANTHER" id="PTHR42978">
    <property type="entry name" value="QUORUM-QUENCHING LACTONASE YTNP-RELATED-RELATED"/>
    <property type="match status" value="1"/>
</dbReference>
<comment type="caution">
    <text evidence="6">The sequence shown here is derived from an EMBL/GenBank/DDBJ whole genome shotgun (WGS) entry which is preliminary data.</text>
</comment>
<dbReference type="InterPro" id="IPR006311">
    <property type="entry name" value="TAT_signal"/>
</dbReference>
<dbReference type="InterPro" id="IPR001279">
    <property type="entry name" value="Metallo-B-lactamas"/>
</dbReference>
<dbReference type="RefSeq" id="WP_283739837.1">
    <property type="nucleotide sequence ID" value="NZ_JASJEV010000003.1"/>
</dbReference>
<keyword evidence="2" id="KW-0479">Metal-binding</keyword>
<keyword evidence="7" id="KW-1185">Reference proteome</keyword>
<dbReference type="PROSITE" id="PS51318">
    <property type="entry name" value="TAT"/>
    <property type="match status" value="1"/>
</dbReference>
<dbReference type="Gene3D" id="3.60.15.10">
    <property type="entry name" value="Ribonuclease Z/Hydroxyacylglutathione hydrolase-like"/>
    <property type="match status" value="1"/>
</dbReference>
<dbReference type="Pfam" id="PF00753">
    <property type="entry name" value="Lactamase_B"/>
    <property type="match status" value="1"/>
</dbReference>
<evidence type="ECO:0000313" key="6">
    <source>
        <dbReference type="EMBL" id="MDJ1157841.1"/>
    </source>
</evidence>
<proteinExistence type="inferred from homology"/>
<evidence type="ECO:0000256" key="1">
    <source>
        <dbReference type="ARBA" id="ARBA00007749"/>
    </source>
</evidence>